<gene>
    <name evidence="2" type="ORF">SDC9_157289</name>
</gene>
<feature type="region of interest" description="Disordered" evidence="1">
    <location>
        <begin position="31"/>
        <end position="51"/>
    </location>
</feature>
<comment type="caution">
    <text evidence="2">The sequence shown here is derived from an EMBL/GenBank/DDBJ whole genome shotgun (WGS) entry which is preliminary data.</text>
</comment>
<protein>
    <submittedName>
        <fullName evidence="2">Uncharacterized protein</fullName>
    </submittedName>
</protein>
<evidence type="ECO:0000256" key="1">
    <source>
        <dbReference type="SAM" id="MobiDB-lite"/>
    </source>
</evidence>
<proteinExistence type="predicted"/>
<evidence type="ECO:0000313" key="2">
    <source>
        <dbReference type="EMBL" id="MPN09996.1"/>
    </source>
</evidence>
<sequence length="146" mass="16233">MTVFLGLQTVGGRLQGGQSARFAAEGQALRHPGGLQQSHRPPGKALGRGYGPGRRQLKDQIGAAAQRKRRAGPFIRKGSLAPLNPVSAHNTDYSTISAIFRSSYVNMIGMSRMKWIVFRHNTQKFHNAPRLDSFFAFFDKYCCSFF</sequence>
<name>A0A645F8P3_9ZZZZ</name>
<accession>A0A645F8P3</accession>
<organism evidence="2">
    <name type="scientific">bioreactor metagenome</name>
    <dbReference type="NCBI Taxonomy" id="1076179"/>
    <lineage>
        <taxon>unclassified sequences</taxon>
        <taxon>metagenomes</taxon>
        <taxon>ecological metagenomes</taxon>
    </lineage>
</organism>
<reference evidence="2" key="1">
    <citation type="submission" date="2019-08" db="EMBL/GenBank/DDBJ databases">
        <authorList>
            <person name="Kucharzyk K."/>
            <person name="Murdoch R.W."/>
            <person name="Higgins S."/>
            <person name="Loffler F."/>
        </authorList>
    </citation>
    <scope>NUCLEOTIDE SEQUENCE</scope>
</reference>
<dbReference type="AlphaFoldDB" id="A0A645F8P3"/>
<dbReference type="EMBL" id="VSSQ01056137">
    <property type="protein sequence ID" value="MPN09996.1"/>
    <property type="molecule type" value="Genomic_DNA"/>
</dbReference>